<dbReference type="AlphaFoldDB" id="A0A1L6MZB4"/>
<evidence type="ECO:0000256" key="1">
    <source>
        <dbReference type="ARBA" id="ARBA00004370"/>
    </source>
</evidence>
<dbReference type="GO" id="GO:0009279">
    <property type="term" value="C:cell outer membrane"/>
    <property type="evidence" value="ECO:0007669"/>
    <property type="project" value="UniProtKB-UniRule"/>
</dbReference>
<dbReference type="InterPro" id="IPR039910">
    <property type="entry name" value="D15-like"/>
</dbReference>
<feature type="domain" description="POTRA" evidence="9">
    <location>
        <begin position="92"/>
        <end position="169"/>
    </location>
</feature>
<evidence type="ECO:0000256" key="7">
    <source>
        <dbReference type="ARBA" id="ARBA00023237"/>
    </source>
</evidence>
<protein>
    <recommendedName>
        <fullName evidence="8">Outer membrane protein assembly factor BamA</fullName>
    </recommendedName>
</protein>
<dbReference type="Pfam" id="PF01103">
    <property type="entry name" value="Omp85"/>
    <property type="match status" value="1"/>
</dbReference>
<dbReference type="Gene3D" id="2.40.160.50">
    <property type="entry name" value="membrane protein fhac: a member of the omp85/tpsb transporter family"/>
    <property type="match status" value="1"/>
</dbReference>
<dbReference type="Pfam" id="PF07244">
    <property type="entry name" value="POTRA"/>
    <property type="match status" value="5"/>
</dbReference>
<dbReference type="PANTHER" id="PTHR12815:SF23">
    <property type="entry name" value="OUTER MEMBRANE PROTEIN ASSEMBLY FACTOR BAMA"/>
    <property type="match status" value="1"/>
</dbReference>
<keyword evidence="3" id="KW-0812">Transmembrane</keyword>
<dbReference type="PANTHER" id="PTHR12815">
    <property type="entry name" value="SORTING AND ASSEMBLY MACHINERY SAMM50 PROTEIN FAMILY MEMBER"/>
    <property type="match status" value="1"/>
</dbReference>
<dbReference type="KEGG" id="pabo:BCY86_04240"/>
<evidence type="ECO:0000256" key="5">
    <source>
        <dbReference type="ARBA" id="ARBA00022737"/>
    </source>
</evidence>
<dbReference type="EMBL" id="CP016908">
    <property type="protein sequence ID" value="APS00883.1"/>
    <property type="molecule type" value="Genomic_DNA"/>
</dbReference>
<reference evidence="10 11" key="1">
    <citation type="submission" date="2016-08" db="EMBL/GenBank/DDBJ databases">
        <title>Identification and validation of antigenic proteins from Pajaroellobacter abortibovis using de-novo genome sequence assembly and reverse vaccinology.</title>
        <authorList>
            <person name="Welly B.T."/>
            <person name="Miller M.R."/>
            <person name="Stott J.L."/>
            <person name="Blanchard M.T."/>
            <person name="Islas-Trejo A.D."/>
            <person name="O'Rourke S.M."/>
            <person name="Young A.E."/>
            <person name="Medrano J.F."/>
            <person name="Van Eenennaam A.L."/>
        </authorList>
    </citation>
    <scope>NUCLEOTIDE SEQUENCE [LARGE SCALE GENOMIC DNA]</scope>
    <source>
        <strain evidence="10 11">BTF92-0548A/99-0131</strain>
    </source>
</reference>
<dbReference type="OrthoDB" id="9803054at2"/>
<evidence type="ECO:0000256" key="4">
    <source>
        <dbReference type="ARBA" id="ARBA00022729"/>
    </source>
</evidence>
<dbReference type="NCBIfam" id="TIGR03303">
    <property type="entry name" value="OM_YaeT"/>
    <property type="match status" value="1"/>
</dbReference>
<sequence length="806" mass="91562">MPYAFSPSFLQSETTQAEGRTILRVEIRGNRRVSEKEIQSYMQQKVGTSFHMESLKVDTRTLWNTGFFEDIEVDLNSNDEGVQLRIIVRERPSIKAIEFEGNDELDTDKLNEIVEIKAEMILSIPAMQRSIQKIKEAYTEKGYFLATVNYNLEPQRNNEVIVRFHIEEHSPVTVRRVIIMGNEHIPDAELKDVIQTGKSGFLSFSGGPYRQEVLERDILMMTALYYDKGYIMAQFDPPRIMLTPEQEGMEIFLTVREGPRFKIRKLYLMERDNEGKEIEPIGGRQKLRSMLRTQPGDYFNRTELVKELQAIRTFYKDQGYAHVSTEPETKTDMANHEVDVTIPIQRGPLVTIERIEIKGNIKTRDKVIRRELEVQEGELFSETKLEESKRRIGALGYFEKVDISTEQGSSPDQLLVHIEVGEHPTGTFNIGAGFSSMENIMATAQVQQANLLGSGQSLSAFFQISSLRQQLNIRFYEPYFFNSDWQFSTDLFKQLYVFPDFVRHTLGTSLTLGYALIQPTLKFSLTASARHDSTEIGLGHSWWSARSDQLYYISSQVALANLFSAGRTISITPAITYDTRDNRLFPTSGLFLQASTEFASPILGSQLKFLKHRLTARFYYPLGGSSGIPGSGFVFKMNNELGLITSPDPEGAPVYARFFLGGILDVRGYRLRTLGPRLPVNQSLDVNSPPVPNGLTIGGNLEAYSNIEFEFPIVDKVGIRGVAFFDLGNAWNTESHFCSTTPAPQFNKRVSPCFNSESLLHLGMSPGVGFRWFSPMGPLRFEWAAPINRLPYEDPFIFEFMVGNFF</sequence>
<organism evidence="10 11">
    <name type="scientific">Pajaroellobacter abortibovis</name>
    <dbReference type="NCBI Taxonomy" id="1882918"/>
    <lineage>
        <taxon>Bacteria</taxon>
        <taxon>Pseudomonadati</taxon>
        <taxon>Myxococcota</taxon>
        <taxon>Polyangia</taxon>
        <taxon>Polyangiales</taxon>
        <taxon>Polyangiaceae</taxon>
    </lineage>
</organism>
<dbReference type="InterPro" id="IPR034746">
    <property type="entry name" value="POTRA"/>
</dbReference>
<keyword evidence="4" id="KW-0732">Signal</keyword>
<name>A0A1L6MZB4_9BACT</name>
<evidence type="ECO:0000259" key="9">
    <source>
        <dbReference type="PROSITE" id="PS51779"/>
    </source>
</evidence>
<keyword evidence="7" id="KW-0998">Cell outer membrane</keyword>
<dbReference type="PROSITE" id="PS51779">
    <property type="entry name" value="POTRA"/>
    <property type="match status" value="3"/>
</dbReference>
<feature type="domain" description="POTRA" evidence="9">
    <location>
        <begin position="350"/>
        <end position="421"/>
    </location>
</feature>
<keyword evidence="11" id="KW-1185">Reference proteome</keyword>
<keyword evidence="6" id="KW-0472">Membrane</keyword>
<evidence type="ECO:0000256" key="2">
    <source>
        <dbReference type="ARBA" id="ARBA00022452"/>
    </source>
</evidence>
<keyword evidence="5" id="KW-0677">Repeat</keyword>
<dbReference type="InterPro" id="IPR000184">
    <property type="entry name" value="Bac_surfAg_D15"/>
</dbReference>
<evidence type="ECO:0000256" key="6">
    <source>
        <dbReference type="ARBA" id="ARBA00023136"/>
    </source>
</evidence>
<evidence type="ECO:0000313" key="11">
    <source>
        <dbReference type="Proteomes" id="UP000185544"/>
    </source>
</evidence>
<accession>A0A1L6MZB4</accession>
<comment type="subcellular location">
    <subcellularLocation>
        <location evidence="1">Membrane</location>
    </subcellularLocation>
</comment>
<proteinExistence type="predicted"/>
<evidence type="ECO:0000256" key="3">
    <source>
        <dbReference type="ARBA" id="ARBA00022692"/>
    </source>
</evidence>
<dbReference type="InterPro" id="IPR023707">
    <property type="entry name" value="OM_assembly_BamA"/>
</dbReference>
<gene>
    <name evidence="10" type="ORF">BCY86_04240</name>
</gene>
<dbReference type="InterPro" id="IPR010827">
    <property type="entry name" value="BamA/TamA_POTRA"/>
</dbReference>
<dbReference type="GO" id="GO:0071709">
    <property type="term" value="P:membrane assembly"/>
    <property type="evidence" value="ECO:0007669"/>
    <property type="project" value="InterPro"/>
</dbReference>
<dbReference type="STRING" id="1882918.BCY86_04240"/>
<dbReference type="PIRSF" id="PIRSF006076">
    <property type="entry name" value="OM_assembly_OMP85"/>
    <property type="match status" value="1"/>
</dbReference>
<evidence type="ECO:0000256" key="8">
    <source>
        <dbReference type="NCBIfam" id="TIGR03303"/>
    </source>
</evidence>
<feature type="domain" description="POTRA" evidence="9">
    <location>
        <begin position="20"/>
        <end position="91"/>
    </location>
</feature>
<dbReference type="Proteomes" id="UP000185544">
    <property type="component" value="Chromosome"/>
</dbReference>
<keyword evidence="2" id="KW-1134">Transmembrane beta strand</keyword>
<evidence type="ECO:0000313" key="10">
    <source>
        <dbReference type="EMBL" id="APS00883.1"/>
    </source>
</evidence>
<dbReference type="Gene3D" id="3.10.20.310">
    <property type="entry name" value="membrane protein fhac"/>
    <property type="match status" value="5"/>
</dbReference>